<dbReference type="Proteomes" id="UP001231189">
    <property type="component" value="Unassembled WGS sequence"/>
</dbReference>
<dbReference type="Gene3D" id="3.30.710.10">
    <property type="entry name" value="Potassium Channel Kv1.1, Chain A"/>
    <property type="match status" value="1"/>
</dbReference>
<dbReference type="EMBL" id="JAUUTY010000007">
    <property type="protein sequence ID" value="KAK1610998.1"/>
    <property type="molecule type" value="Genomic_DNA"/>
</dbReference>
<dbReference type="AlphaFoldDB" id="A0AAD8VNI8"/>
<dbReference type="CDD" id="cd00121">
    <property type="entry name" value="MATH"/>
    <property type="match status" value="1"/>
</dbReference>
<dbReference type="InterPro" id="IPR011333">
    <property type="entry name" value="SKP1/BTB/POZ_sf"/>
</dbReference>
<sequence>MGDVAARCWPWPWAGWAARRRLREDVAGVWRLGRALKVPGRRSWVRGATGRRPRNPRRCGGCGGRVGGVAAGSGSSCMRASAFVLEPRVGVGRCPLSVAFRRRPRFASWGFAWTSTGQRGLWSVLALLIPSPLHFLSVMEKTTCTNLTDVVRSVQLLKVNGYSMTKTMDCEEGCIKSRWNVDGYDWEIRLYSAGLPGHGGFYSSWIAVELVFLSEARARNVKATLGYRLVDPIPTARLNKFSEERRHTVTFKNPQDSSSPHLIIQTPDLESWRYIMDDSFTVQCTITVLKEIPDLATISAKEVQVPSSNLHEHLGDLLKSETGADVTFVVSGESFAAHKAILAARSPVLMAEFFGEMKETRSPCVEIKDMEAAAFKAMLHFIYTDMVPDLGDKQSKTVVVMAQHLLVAADRYGLGKLKLICERKLTGGISVGTAATTLVLAEQHNCSLLKAKCLEFIVRTVATLDAVMATEGYRHLEASCPLVLRELLKSARGRKRS</sequence>
<keyword evidence="5" id="KW-1185">Reference proteome</keyword>
<dbReference type="Gene3D" id="2.60.210.10">
    <property type="entry name" value="Apoptosis, Tumor Necrosis Factor Receptor Associated Protein 2, Chain A"/>
    <property type="match status" value="1"/>
</dbReference>
<dbReference type="InterPro" id="IPR056423">
    <property type="entry name" value="BACK_BPM_SPOP"/>
</dbReference>
<feature type="domain" description="BTB" evidence="3">
    <location>
        <begin position="324"/>
        <end position="387"/>
    </location>
</feature>
<dbReference type="InterPro" id="IPR000210">
    <property type="entry name" value="BTB/POZ_dom"/>
</dbReference>
<dbReference type="SUPFAM" id="SSF49599">
    <property type="entry name" value="TRAF domain-like"/>
    <property type="match status" value="1"/>
</dbReference>
<dbReference type="SUPFAM" id="SSF54695">
    <property type="entry name" value="POZ domain"/>
    <property type="match status" value="1"/>
</dbReference>
<dbReference type="PANTHER" id="PTHR26379">
    <property type="entry name" value="BTB/POZ AND MATH DOMAIN-CONTAINING PROTEIN 1"/>
    <property type="match status" value="1"/>
</dbReference>
<dbReference type="PANTHER" id="PTHR26379:SF435">
    <property type="entry name" value="BTB DOMAIN-CONTAINING PROTEIN"/>
    <property type="match status" value="1"/>
</dbReference>
<proteinExistence type="inferred from homology"/>
<evidence type="ECO:0000259" key="3">
    <source>
        <dbReference type="PROSITE" id="PS50097"/>
    </source>
</evidence>
<evidence type="ECO:0000313" key="5">
    <source>
        <dbReference type="Proteomes" id="UP001231189"/>
    </source>
</evidence>
<reference evidence="4" key="1">
    <citation type="submission" date="2023-07" db="EMBL/GenBank/DDBJ databases">
        <title>A chromosome-level genome assembly of Lolium multiflorum.</title>
        <authorList>
            <person name="Chen Y."/>
            <person name="Copetti D."/>
            <person name="Kolliker R."/>
            <person name="Studer B."/>
        </authorList>
    </citation>
    <scope>NUCLEOTIDE SEQUENCE</scope>
    <source>
        <strain evidence="4">02402/16</strain>
        <tissue evidence="4">Leaf</tissue>
    </source>
</reference>
<dbReference type="CDD" id="cd18280">
    <property type="entry name" value="BTB_POZ_BPM_plant"/>
    <property type="match status" value="1"/>
</dbReference>
<dbReference type="InterPro" id="IPR008974">
    <property type="entry name" value="TRAF-like"/>
</dbReference>
<dbReference type="PROSITE" id="PS50097">
    <property type="entry name" value="BTB"/>
    <property type="match status" value="1"/>
</dbReference>
<dbReference type="InterPro" id="IPR045005">
    <property type="entry name" value="BPM1-6"/>
</dbReference>
<organism evidence="4 5">
    <name type="scientific">Lolium multiflorum</name>
    <name type="common">Italian ryegrass</name>
    <name type="synonym">Lolium perenne subsp. multiflorum</name>
    <dbReference type="NCBI Taxonomy" id="4521"/>
    <lineage>
        <taxon>Eukaryota</taxon>
        <taxon>Viridiplantae</taxon>
        <taxon>Streptophyta</taxon>
        <taxon>Embryophyta</taxon>
        <taxon>Tracheophyta</taxon>
        <taxon>Spermatophyta</taxon>
        <taxon>Magnoliopsida</taxon>
        <taxon>Liliopsida</taxon>
        <taxon>Poales</taxon>
        <taxon>Poaceae</taxon>
        <taxon>BOP clade</taxon>
        <taxon>Pooideae</taxon>
        <taxon>Poodae</taxon>
        <taxon>Poeae</taxon>
        <taxon>Poeae Chloroplast Group 2 (Poeae type)</taxon>
        <taxon>Loliodinae</taxon>
        <taxon>Loliinae</taxon>
        <taxon>Lolium</taxon>
    </lineage>
</organism>
<name>A0AAD8VNI8_LOLMU</name>
<protein>
    <recommendedName>
        <fullName evidence="3">BTB domain-containing protein</fullName>
    </recommendedName>
</protein>
<comment type="pathway">
    <text evidence="1">Protein modification; protein ubiquitination.</text>
</comment>
<gene>
    <name evidence="4" type="ORF">QYE76_034671</name>
</gene>
<dbReference type="Gene3D" id="1.25.40.420">
    <property type="match status" value="1"/>
</dbReference>
<dbReference type="Pfam" id="PF24570">
    <property type="entry name" value="BACK_BPM_SPOP"/>
    <property type="match status" value="1"/>
</dbReference>
<evidence type="ECO:0000313" key="4">
    <source>
        <dbReference type="EMBL" id="KAK1610998.1"/>
    </source>
</evidence>
<evidence type="ECO:0000256" key="2">
    <source>
        <dbReference type="ARBA" id="ARBA00010846"/>
    </source>
</evidence>
<accession>A0AAD8VNI8</accession>
<evidence type="ECO:0000256" key="1">
    <source>
        <dbReference type="ARBA" id="ARBA00004906"/>
    </source>
</evidence>
<comment type="similarity">
    <text evidence="2">Belongs to the Tdpoz family.</text>
</comment>
<dbReference type="GO" id="GO:0016567">
    <property type="term" value="P:protein ubiquitination"/>
    <property type="evidence" value="ECO:0007669"/>
    <property type="project" value="InterPro"/>
</dbReference>
<comment type="caution">
    <text evidence="4">The sequence shown here is derived from an EMBL/GenBank/DDBJ whole genome shotgun (WGS) entry which is preliminary data.</text>
</comment>
<dbReference type="Pfam" id="PF00651">
    <property type="entry name" value="BTB"/>
    <property type="match status" value="1"/>
</dbReference>
<dbReference type="SMART" id="SM00225">
    <property type="entry name" value="BTB"/>
    <property type="match status" value="1"/>
</dbReference>
<dbReference type="InterPro" id="IPR002083">
    <property type="entry name" value="MATH/TRAF_dom"/>
</dbReference>